<feature type="region of interest" description="Disordered" evidence="1">
    <location>
        <begin position="107"/>
        <end position="127"/>
    </location>
</feature>
<protein>
    <submittedName>
        <fullName evidence="2">Uncharacterized protein</fullName>
    </submittedName>
</protein>
<dbReference type="OrthoDB" id="1690717at2759"/>
<name>A0A371HCS5_MUCPR</name>
<comment type="caution">
    <text evidence="2">The sequence shown here is derived from an EMBL/GenBank/DDBJ whole genome shotgun (WGS) entry which is preliminary data.</text>
</comment>
<organism evidence="2 3">
    <name type="scientific">Mucuna pruriens</name>
    <name type="common">Velvet bean</name>
    <name type="synonym">Dolichos pruriens</name>
    <dbReference type="NCBI Taxonomy" id="157652"/>
    <lineage>
        <taxon>Eukaryota</taxon>
        <taxon>Viridiplantae</taxon>
        <taxon>Streptophyta</taxon>
        <taxon>Embryophyta</taxon>
        <taxon>Tracheophyta</taxon>
        <taxon>Spermatophyta</taxon>
        <taxon>Magnoliopsida</taxon>
        <taxon>eudicotyledons</taxon>
        <taxon>Gunneridae</taxon>
        <taxon>Pentapetalae</taxon>
        <taxon>rosids</taxon>
        <taxon>fabids</taxon>
        <taxon>Fabales</taxon>
        <taxon>Fabaceae</taxon>
        <taxon>Papilionoideae</taxon>
        <taxon>50 kb inversion clade</taxon>
        <taxon>NPAAA clade</taxon>
        <taxon>indigoferoid/millettioid clade</taxon>
        <taxon>Phaseoleae</taxon>
        <taxon>Mucuna</taxon>
    </lineage>
</organism>
<feature type="region of interest" description="Disordered" evidence="1">
    <location>
        <begin position="56"/>
        <end position="84"/>
    </location>
</feature>
<reference evidence="2" key="1">
    <citation type="submission" date="2018-05" db="EMBL/GenBank/DDBJ databases">
        <title>Draft genome of Mucuna pruriens seed.</title>
        <authorList>
            <person name="Nnadi N.E."/>
            <person name="Vos R."/>
            <person name="Hasami M.H."/>
            <person name="Devisetty U.K."/>
            <person name="Aguiy J.C."/>
        </authorList>
    </citation>
    <scope>NUCLEOTIDE SEQUENCE [LARGE SCALE GENOMIC DNA]</scope>
    <source>
        <strain evidence="2">JCA_2017</strain>
    </source>
</reference>
<feature type="compositionally biased region" description="Polar residues" evidence="1">
    <location>
        <begin position="1"/>
        <end position="10"/>
    </location>
</feature>
<feature type="compositionally biased region" description="Basic residues" evidence="1">
    <location>
        <begin position="113"/>
        <end position="127"/>
    </location>
</feature>
<keyword evidence="3" id="KW-1185">Reference proteome</keyword>
<proteinExistence type="predicted"/>
<evidence type="ECO:0000256" key="1">
    <source>
        <dbReference type="SAM" id="MobiDB-lite"/>
    </source>
</evidence>
<feature type="non-terminal residue" evidence="2">
    <location>
        <position position="1"/>
    </location>
</feature>
<dbReference type="Proteomes" id="UP000257109">
    <property type="component" value="Unassembled WGS sequence"/>
</dbReference>
<evidence type="ECO:0000313" key="2">
    <source>
        <dbReference type="EMBL" id="RDY00572.1"/>
    </source>
</evidence>
<feature type="region of interest" description="Disordered" evidence="1">
    <location>
        <begin position="1"/>
        <end position="42"/>
    </location>
</feature>
<evidence type="ECO:0000313" key="3">
    <source>
        <dbReference type="Proteomes" id="UP000257109"/>
    </source>
</evidence>
<dbReference type="EMBL" id="QJKJ01002958">
    <property type="protein sequence ID" value="RDY00572.1"/>
    <property type="molecule type" value="Genomic_DNA"/>
</dbReference>
<gene>
    <name evidence="2" type="ORF">CR513_16233</name>
</gene>
<sequence>MRPSSLTTLANPGGKMRRKTQRKNPVTIERDEVGSSLENQSGSVKAIKCRLPYRDEANDKPSYHNIKKYTHKGTYPQGATENNKRTLRRLVTGFSLSEPVLYKKEYGLNTTPLRRRPKGKRNHRGSP</sequence>
<dbReference type="AlphaFoldDB" id="A0A371HCS5"/>
<accession>A0A371HCS5</accession>